<name>A0A023CYX7_9LACO</name>
<feature type="domain" description="YdbS-like PH" evidence="2">
    <location>
        <begin position="60"/>
        <end position="137"/>
    </location>
</feature>
<evidence type="ECO:0000256" key="1">
    <source>
        <dbReference type="SAM" id="Phobius"/>
    </source>
</evidence>
<comment type="caution">
    <text evidence="3">The sequence shown here is derived from an EMBL/GenBank/DDBJ whole genome shotgun (WGS) entry which is preliminary data.</text>
</comment>
<evidence type="ECO:0000259" key="2">
    <source>
        <dbReference type="Pfam" id="PF03703"/>
    </source>
</evidence>
<keyword evidence="1" id="KW-1133">Transmembrane helix</keyword>
<proteinExistence type="predicted"/>
<dbReference type="EMBL" id="AYZF01000008">
    <property type="protein sequence ID" value="KRN06645.1"/>
    <property type="molecule type" value="Genomic_DNA"/>
</dbReference>
<dbReference type="AlphaFoldDB" id="A0A023CYX7"/>
<organism evidence="3 4">
    <name type="scientific">Liquorilactobacillus sucicola DSM 21376 = JCM 15457</name>
    <dbReference type="NCBI Taxonomy" id="1423806"/>
    <lineage>
        <taxon>Bacteria</taxon>
        <taxon>Bacillati</taxon>
        <taxon>Bacillota</taxon>
        <taxon>Bacilli</taxon>
        <taxon>Lactobacillales</taxon>
        <taxon>Lactobacillaceae</taxon>
        <taxon>Liquorilactobacillus</taxon>
    </lineage>
</organism>
<dbReference type="OrthoDB" id="2195155at2"/>
<dbReference type="RefSeq" id="WP_034989559.1">
    <property type="nucleotide sequence ID" value="NZ_AYZF01000008.1"/>
</dbReference>
<dbReference type="InterPro" id="IPR014529">
    <property type="entry name" value="UCP026631"/>
</dbReference>
<dbReference type="Pfam" id="PF03703">
    <property type="entry name" value="bPH_2"/>
    <property type="match status" value="2"/>
</dbReference>
<reference evidence="3 4" key="1">
    <citation type="journal article" date="2015" name="Genome Announc.">
        <title>Expanding the biotechnology potential of lactobacilli through comparative genomics of 213 strains and associated genera.</title>
        <authorList>
            <person name="Sun Z."/>
            <person name="Harris H.M."/>
            <person name="McCann A."/>
            <person name="Guo C."/>
            <person name="Argimon S."/>
            <person name="Zhang W."/>
            <person name="Yang X."/>
            <person name="Jeffery I.B."/>
            <person name="Cooney J.C."/>
            <person name="Kagawa T.F."/>
            <person name="Liu W."/>
            <person name="Song Y."/>
            <person name="Salvetti E."/>
            <person name="Wrobel A."/>
            <person name="Rasinkangas P."/>
            <person name="Parkhill J."/>
            <person name="Rea M.C."/>
            <person name="O'Sullivan O."/>
            <person name="Ritari J."/>
            <person name="Douillard F.P."/>
            <person name="Paul Ross R."/>
            <person name="Yang R."/>
            <person name="Briner A.E."/>
            <person name="Felis G.E."/>
            <person name="de Vos W.M."/>
            <person name="Barrangou R."/>
            <person name="Klaenhammer T.R."/>
            <person name="Caufield P.W."/>
            <person name="Cui Y."/>
            <person name="Zhang H."/>
            <person name="O'Toole P.W."/>
        </authorList>
    </citation>
    <scope>NUCLEOTIDE SEQUENCE [LARGE SCALE GENOMIC DNA]</scope>
    <source>
        <strain evidence="3 4">DSM 21376</strain>
    </source>
</reference>
<dbReference type="STRING" id="1423806.FD15_GL000195"/>
<feature type="transmembrane region" description="Helical" evidence="1">
    <location>
        <begin position="208"/>
        <end position="235"/>
    </location>
</feature>
<dbReference type="PATRIC" id="fig|1423806.3.peg.198"/>
<dbReference type="Proteomes" id="UP000050961">
    <property type="component" value="Unassembled WGS sequence"/>
</dbReference>
<feature type="domain" description="YdbS-like PH" evidence="2">
    <location>
        <begin position="237"/>
        <end position="296"/>
    </location>
</feature>
<evidence type="ECO:0000313" key="4">
    <source>
        <dbReference type="Proteomes" id="UP000050961"/>
    </source>
</evidence>
<keyword evidence="1" id="KW-0472">Membrane</keyword>
<keyword evidence="1" id="KW-0812">Transmembrane</keyword>
<feature type="transmembrane region" description="Helical" evidence="1">
    <location>
        <begin position="372"/>
        <end position="389"/>
    </location>
</feature>
<protein>
    <recommendedName>
        <fullName evidence="2">YdbS-like PH domain-containing protein</fullName>
    </recommendedName>
</protein>
<feature type="transmembrane region" description="Helical" evidence="1">
    <location>
        <begin position="38"/>
        <end position="58"/>
    </location>
</feature>
<dbReference type="PANTHER" id="PTHR34473">
    <property type="entry name" value="UPF0699 TRANSMEMBRANE PROTEIN YDBS"/>
    <property type="match status" value="1"/>
</dbReference>
<dbReference type="PIRSF" id="PIRSF026631">
    <property type="entry name" value="UCP026631"/>
    <property type="match status" value="1"/>
</dbReference>
<keyword evidence="4" id="KW-1185">Reference proteome</keyword>
<gene>
    <name evidence="3" type="ORF">FD15_GL000195</name>
</gene>
<evidence type="ECO:0000313" key="3">
    <source>
        <dbReference type="EMBL" id="KRN06645.1"/>
    </source>
</evidence>
<feature type="transmembrane region" description="Helical" evidence="1">
    <location>
        <begin position="166"/>
        <end position="188"/>
    </location>
</feature>
<accession>A0A023CYX7</accession>
<dbReference type="PANTHER" id="PTHR34473:SF2">
    <property type="entry name" value="UPF0699 TRANSMEMBRANE PROTEIN YDBT"/>
    <property type="match status" value="1"/>
</dbReference>
<sequence length="480" mass="55245">MSKMQHFSWLMLLQRTVHNLRSWIFLLILVIFKNISNIKLLVLSVSIFTLLAISEAFYRWLSYRFSLDEKGLLVHYGFIFKHQLDIPYERIQAVHREVWFLFKPFNVAKLTIETAGSSSGKNDVVLEAVPEAIYRELEKGRTYGAQMAAEKEAPPLPLYQVSLNDLLVFTFTNVNFISMLLAACGIYSEVGNLAAKKWLETQVSEIIAGGVLMIAILVLFVLIASFLIVLVGNLLRYFHFFVWRTHEHLVIERGLFTRRRVSIPVYRIQALQLRQSLLRSLLGLQAVEVILAAGQNSNQKEDVKDDTFYLLPIIRDKEVWQVLQTLLPEWKVAAAAAGTEKSHWFLFTRFRLLALMVFCPTLIYFFNFWWSLALACIMLFFISISLWSAHIQTVALDNALLHTVTVAGISRVETLCPLNKIQALKIKTSYYLEQHQLGHFVCLVKAGRASRHINLRYLALSNCFSLKKEVLEKHSIMKEN</sequence>
<dbReference type="InterPro" id="IPR005182">
    <property type="entry name" value="YdbS-like_PH"/>
</dbReference>
<dbReference type="eggNOG" id="COG3428">
    <property type="taxonomic scope" value="Bacteria"/>
</dbReference>